<dbReference type="RefSeq" id="XP_001876999.1">
    <property type="nucleotide sequence ID" value="XM_001876964.1"/>
</dbReference>
<evidence type="ECO:0000256" key="1">
    <source>
        <dbReference type="SAM" id="MobiDB-lite"/>
    </source>
</evidence>
<dbReference type="GeneID" id="6072207"/>
<reference evidence="2 3" key="1">
    <citation type="journal article" date="2008" name="Nature">
        <title>The genome of Laccaria bicolor provides insights into mycorrhizal symbiosis.</title>
        <authorList>
            <person name="Martin F."/>
            <person name="Aerts A."/>
            <person name="Ahren D."/>
            <person name="Brun A."/>
            <person name="Danchin E.G.J."/>
            <person name="Duchaussoy F."/>
            <person name="Gibon J."/>
            <person name="Kohler A."/>
            <person name="Lindquist E."/>
            <person name="Pereda V."/>
            <person name="Salamov A."/>
            <person name="Shapiro H.J."/>
            <person name="Wuyts J."/>
            <person name="Blaudez D."/>
            <person name="Buee M."/>
            <person name="Brokstein P."/>
            <person name="Canbaeck B."/>
            <person name="Cohen D."/>
            <person name="Courty P.E."/>
            <person name="Coutinho P.M."/>
            <person name="Delaruelle C."/>
            <person name="Detter J.C."/>
            <person name="Deveau A."/>
            <person name="DiFazio S."/>
            <person name="Duplessis S."/>
            <person name="Fraissinet-Tachet L."/>
            <person name="Lucic E."/>
            <person name="Frey-Klett P."/>
            <person name="Fourrey C."/>
            <person name="Feussner I."/>
            <person name="Gay G."/>
            <person name="Grimwood J."/>
            <person name="Hoegger P.J."/>
            <person name="Jain P."/>
            <person name="Kilaru S."/>
            <person name="Labbe J."/>
            <person name="Lin Y.C."/>
            <person name="Legue V."/>
            <person name="Le Tacon F."/>
            <person name="Marmeisse R."/>
            <person name="Melayah D."/>
            <person name="Montanini B."/>
            <person name="Muratet M."/>
            <person name="Nehls U."/>
            <person name="Niculita-Hirzel H."/>
            <person name="Oudot-Le Secq M.P."/>
            <person name="Peter M."/>
            <person name="Quesneville H."/>
            <person name="Rajashekar B."/>
            <person name="Reich M."/>
            <person name="Rouhier N."/>
            <person name="Schmutz J."/>
            <person name="Yin T."/>
            <person name="Chalot M."/>
            <person name="Henrissat B."/>
            <person name="Kuees U."/>
            <person name="Lucas S."/>
            <person name="Van de Peer Y."/>
            <person name="Podila G.K."/>
            <person name="Polle A."/>
            <person name="Pukkila P.J."/>
            <person name="Richardson P.M."/>
            <person name="Rouze P."/>
            <person name="Sanders I.R."/>
            <person name="Stajich J.E."/>
            <person name="Tunlid A."/>
            <person name="Tuskan G."/>
            <person name="Grigoriev I.V."/>
        </authorList>
    </citation>
    <scope>NUCLEOTIDE SEQUENCE [LARGE SCALE GENOMIC DNA]</scope>
    <source>
        <strain evidence="3">S238N-H82 / ATCC MYA-4686</strain>
    </source>
</reference>
<dbReference type="KEGG" id="lbc:LACBIDRAFT_311507"/>
<dbReference type="InParanoid" id="B0CXJ6"/>
<sequence>MYNSAQAVPDANGNYSNDQKGEPWTSHRCGLVWGRSPYKPDMTGPNWSSF</sequence>
<dbReference type="Proteomes" id="UP000001194">
    <property type="component" value="Unassembled WGS sequence"/>
</dbReference>
<gene>
    <name evidence="2" type="ORF">LACBIDRAFT_311507</name>
</gene>
<accession>B0CXJ6</accession>
<evidence type="ECO:0000313" key="3">
    <source>
        <dbReference type="Proteomes" id="UP000001194"/>
    </source>
</evidence>
<dbReference type="HOGENOM" id="CLU_3125289_0_0_1"/>
<evidence type="ECO:0000313" key="2">
    <source>
        <dbReference type="EMBL" id="EDR12735.1"/>
    </source>
</evidence>
<name>B0CXJ6_LACBS</name>
<keyword evidence="3" id="KW-1185">Reference proteome</keyword>
<proteinExistence type="predicted"/>
<dbReference type="AlphaFoldDB" id="B0CXJ6"/>
<organism evidence="3">
    <name type="scientific">Laccaria bicolor (strain S238N-H82 / ATCC MYA-4686)</name>
    <name type="common">Bicoloured deceiver</name>
    <name type="synonym">Laccaria laccata var. bicolor</name>
    <dbReference type="NCBI Taxonomy" id="486041"/>
    <lineage>
        <taxon>Eukaryota</taxon>
        <taxon>Fungi</taxon>
        <taxon>Dikarya</taxon>
        <taxon>Basidiomycota</taxon>
        <taxon>Agaricomycotina</taxon>
        <taxon>Agaricomycetes</taxon>
        <taxon>Agaricomycetidae</taxon>
        <taxon>Agaricales</taxon>
        <taxon>Agaricineae</taxon>
        <taxon>Hydnangiaceae</taxon>
        <taxon>Laccaria</taxon>
    </lineage>
</organism>
<feature type="region of interest" description="Disordered" evidence="1">
    <location>
        <begin position="1"/>
        <end position="50"/>
    </location>
</feature>
<protein>
    <submittedName>
        <fullName evidence="2">Predicted protein</fullName>
    </submittedName>
</protein>
<dbReference type="EMBL" id="DS547094">
    <property type="protein sequence ID" value="EDR12735.1"/>
    <property type="molecule type" value="Genomic_DNA"/>
</dbReference>